<accession>A0A161KJW8</accession>
<dbReference type="AlphaFoldDB" id="A0A161KJW8"/>
<gene>
    <name evidence="2" type="ORF">FLM9_1393</name>
</gene>
<evidence type="ECO:0000313" key="3">
    <source>
        <dbReference type="Proteomes" id="UP000182631"/>
    </source>
</evidence>
<proteinExistence type="predicted"/>
<keyword evidence="3" id="KW-1185">Reference proteome</keyword>
<evidence type="ECO:0000256" key="1">
    <source>
        <dbReference type="SAM" id="MobiDB-lite"/>
    </source>
</evidence>
<sequence length="43" mass="4501">MLLPPQATTSRQSSTAQAEGGGRDGLTTFHGVTGRGQYWPPQG</sequence>
<feature type="compositionally biased region" description="Polar residues" evidence="1">
    <location>
        <begin position="1"/>
        <end position="17"/>
    </location>
</feature>
<organism evidence="2 3">
    <name type="scientific">Candidatus Synechococcus spongiarum</name>
    <dbReference type="NCBI Taxonomy" id="431041"/>
    <lineage>
        <taxon>Bacteria</taxon>
        <taxon>Bacillati</taxon>
        <taxon>Cyanobacteriota</taxon>
        <taxon>Cyanophyceae</taxon>
        <taxon>Synechococcales</taxon>
        <taxon>Synechococcaceae</taxon>
        <taxon>Synechococcus</taxon>
    </lineage>
</organism>
<name>A0A161KJW8_9SYNE</name>
<feature type="region of interest" description="Disordered" evidence="1">
    <location>
        <begin position="1"/>
        <end position="43"/>
    </location>
</feature>
<evidence type="ECO:0000313" key="2">
    <source>
        <dbReference type="EMBL" id="CZB21022.1"/>
    </source>
</evidence>
<protein>
    <submittedName>
        <fullName evidence="2">Uncharacterized protein</fullName>
    </submittedName>
</protein>
<dbReference type="Proteomes" id="UP000182631">
    <property type="component" value="Unassembled WGS sequence"/>
</dbReference>
<dbReference type="EMBL" id="FITM01000150">
    <property type="protein sequence ID" value="CZB21022.1"/>
    <property type="molecule type" value="Genomic_DNA"/>
</dbReference>
<reference evidence="3" key="1">
    <citation type="submission" date="2016-02" db="EMBL/GenBank/DDBJ databases">
        <authorList>
            <person name="liu f."/>
        </authorList>
    </citation>
    <scope>NUCLEOTIDE SEQUENCE [LARGE SCALE GENOMIC DNA]</scope>
</reference>